<dbReference type="Gene3D" id="1.10.10.60">
    <property type="entry name" value="Homeodomain-like"/>
    <property type="match status" value="1"/>
</dbReference>
<accession>A0AAD4ND02</accession>
<dbReference type="Pfam" id="PF01426">
    <property type="entry name" value="BAH"/>
    <property type="match status" value="1"/>
</dbReference>
<evidence type="ECO:0000256" key="1">
    <source>
        <dbReference type="ARBA" id="ARBA00004123"/>
    </source>
</evidence>
<keyword evidence="6" id="KW-0862">Zinc</keyword>
<dbReference type="Pfam" id="PF01448">
    <property type="entry name" value="ELM2"/>
    <property type="match status" value="1"/>
</dbReference>
<dbReference type="CDD" id="cd00202">
    <property type="entry name" value="ZnF_GATA"/>
    <property type="match status" value="1"/>
</dbReference>
<reference evidence="14" key="1">
    <citation type="submission" date="2022-01" db="EMBL/GenBank/DDBJ databases">
        <title>Genome Sequence Resource for Two Populations of Ditylenchus destructor, the Migratory Endoparasitic Phytonematode.</title>
        <authorList>
            <person name="Zhang H."/>
            <person name="Lin R."/>
            <person name="Xie B."/>
        </authorList>
    </citation>
    <scope>NUCLEOTIDE SEQUENCE</scope>
    <source>
        <strain evidence="14">BazhouSP</strain>
    </source>
</reference>
<dbReference type="FunFam" id="1.10.10.60:FF:000012">
    <property type="entry name" value="Metastasis-associated 1 family, member 3"/>
    <property type="match status" value="1"/>
</dbReference>
<evidence type="ECO:0000256" key="5">
    <source>
        <dbReference type="ARBA" id="ARBA00022771"/>
    </source>
</evidence>
<dbReference type="InterPro" id="IPR001005">
    <property type="entry name" value="SANT/Myb"/>
</dbReference>
<feature type="domain" description="ELM2" evidence="12">
    <location>
        <begin position="208"/>
        <end position="354"/>
    </location>
</feature>
<dbReference type="PANTHER" id="PTHR10865:SF29">
    <property type="entry name" value="METASTASIS ASSOCIATED 1-LIKE, ISOFORM D"/>
    <property type="match status" value="1"/>
</dbReference>
<dbReference type="Gene3D" id="2.30.30.490">
    <property type="match status" value="1"/>
</dbReference>
<dbReference type="Gene3D" id="4.10.1240.50">
    <property type="match status" value="1"/>
</dbReference>
<comment type="subcellular location">
    <subcellularLocation>
        <location evidence="1">Nucleus</location>
    </subcellularLocation>
</comment>
<feature type="domain" description="BAH" evidence="11">
    <location>
        <begin position="4"/>
        <end position="207"/>
    </location>
</feature>
<evidence type="ECO:0000313" key="15">
    <source>
        <dbReference type="Proteomes" id="UP001201812"/>
    </source>
</evidence>
<keyword evidence="3" id="KW-0597">Phosphoprotein</keyword>
<sequence>MTQNMYRVGDYVYFEVYPSSPYQIRRIEELNKTSQGAVEAKVVCFYRRRDLPLSLLKIADQAERQNQILSRPKRSLLSRGDLASTSNGNDIKAEVKENGVEAESCKSPDNGDKEENKSEVQNERSFGFAGLPLGADKLSPTQIHALRQRELFLSRQIETLPATQIRGKCAVVILNEVETCDMYLTKEDAFFYSLVYDPANHTLLADKGKIELGEKHQADVPDILAEAIPANCSKQHDGDDNKENGDLMVVEEDEEQQVEKPSASGGIPTTTRETVVYHPHHNLTDRDIDQFLIIARAVGTFSRALDSSSPMKLPSLHMTASAASRDVTLLHAMALLHQANYDIGQSVKYLVPPPSKLHYPLDADKTTSHNTVNLGGPILCRDQLEEWSASEATLFEDALEKYGKDFHDIRVDCLPWKSMRDIVEYYYMWKTTARYTEMQKSKVAEQENKLKQVYIPSYNKANPNLVGPPNNTEEMIKSTPPCESCKADESTQWYAWGPAHMQLRLCNACWIVWKKRGGLKTPHEYESYDLDGDMNQTGGRAGAIGAMNRTNLQGQPNRGVIPNMRAGSLQNMPKNMPQSHNQMQFSGKHRAPFLLDPPLHARIARRMAPKSMLNMRKSARSPFKPIDGKAVMSYYYSRQISEVLRVARSVTKHGNMTMAATENLIKLHKKNGLMNGSSAAVGGGVAPAATRR</sequence>
<feature type="region of interest" description="Disordered" evidence="10">
    <location>
        <begin position="79"/>
        <end position="121"/>
    </location>
</feature>
<evidence type="ECO:0000256" key="7">
    <source>
        <dbReference type="ARBA" id="ARBA00023125"/>
    </source>
</evidence>
<dbReference type="GO" id="GO:0042826">
    <property type="term" value="F:histone deacetylase binding"/>
    <property type="evidence" value="ECO:0007669"/>
    <property type="project" value="TreeGrafter"/>
</dbReference>
<feature type="compositionally biased region" description="Basic and acidic residues" evidence="10">
    <location>
        <begin position="91"/>
        <end position="121"/>
    </location>
</feature>
<keyword evidence="2" id="KW-0678">Repressor</keyword>
<dbReference type="Pfam" id="PF17226">
    <property type="entry name" value="MTA_R1"/>
    <property type="match status" value="1"/>
</dbReference>
<proteinExistence type="inferred from homology"/>
<evidence type="ECO:0000256" key="2">
    <source>
        <dbReference type="ARBA" id="ARBA00022491"/>
    </source>
</evidence>
<dbReference type="GO" id="GO:0043565">
    <property type="term" value="F:sequence-specific DNA binding"/>
    <property type="evidence" value="ECO:0007669"/>
    <property type="project" value="InterPro"/>
</dbReference>
<dbReference type="InterPro" id="IPR009057">
    <property type="entry name" value="Homeodomain-like_sf"/>
</dbReference>
<keyword evidence="4" id="KW-0479">Metal-binding</keyword>
<dbReference type="SMART" id="SM00401">
    <property type="entry name" value="ZnF_GATA"/>
    <property type="match status" value="1"/>
</dbReference>
<evidence type="ECO:0000256" key="6">
    <source>
        <dbReference type="ARBA" id="ARBA00022833"/>
    </source>
</evidence>
<gene>
    <name evidence="14" type="ORF">DdX_04745</name>
</gene>
<dbReference type="InterPro" id="IPR043151">
    <property type="entry name" value="BAH_sf"/>
</dbReference>
<evidence type="ECO:0000259" key="13">
    <source>
        <dbReference type="PROSITE" id="PS51293"/>
    </source>
</evidence>
<dbReference type="GO" id="GO:0003713">
    <property type="term" value="F:transcription coactivator activity"/>
    <property type="evidence" value="ECO:0007669"/>
    <property type="project" value="TreeGrafter"/>
</dbReference>
<dbReference type="GO" id="GO:0000122">
    <property type="term" value="P:negative regulation of transcription by RNA polymerase II"/>
    <property type="evidence" value="ECO:0007669"/>
    <property type="project" value="TreeGrafter"/>
</dbReference>
<organism evidence="14 15">
    <name type="scientific">Ditylenchus destructor</name>
    <dbReference type="NCBI Taxonomy" id="166010"/>
    <lineage>
        <taxon>Eukaryota</taxon>
        <taxon>Metazoa</taxon>
        <taxon>Ecdysozoa</taxon>
        <taxon>Nematoda</taxon>
        <taxon>Chromadorea</taxon>
        <taxon>Rhabditida</taxon>
        <taxon>Tylenchina</taxon>
        <taxon>Tylenchomorpha</taxon>
        <taxon>Sphaerularioidea</taxon>
        <taxon>Anguinidae</taxon>
        <taxon>Anguininae</taxon>
        <taxon>Ditylenchus</taxon>
    </lineage>
</organism>
<dbReference type="PANTHER" id="PTHR10865">
    <property type="entry name" value="METASTASIS-ASSOCIATED PROTEIN AND MESODERM INDUCTION EARLY RESPONSE PROTEIN"/>
    <property type="match status" value="1"/>
</dbReference>
<dbReference type="PROSITE" id="PS51156">
    <property type="entry name" value="ELM2"/>
    <property type="match status" value="1"/>
</dbReference>
<evidence type="ECO:0000259" key="11">
    <source>
        <dbReference type="PROSITE" id="PS51038"/>
    </source>
</evidence>
<feature type="domain" description="SANT" evidence="13">
    <location>
        <begin position="382"/>
        <end position="434"/>
    </location>
</feature>
<dbReference type="InterPro" id="IPR001025">
    <property type="entry name" value="BAH_dom"/>
</dbReference>
<dbReference type="InterPro" id="IPR017884">
    <property type="entry name" value="SANT_dom"/>
</dbReference>
<dbReference type="Pfam" id="PF00320">
    <property type="entry name" value="GATA"/>
    <property type="match status" value="1"/>
</dbReference>
<dbReference type="CDD" id="cd11661">
    <property type="entry name" value="SANT_MTA3_like"/>
    <property type="match status" value="1"/>
</dbReference>
<keyword evidence="7" id="KW-0238">DNA-binding</keyword>
<dbReference type="AlphaFoldDB" id="A0AAD4ND02"/>
<dbReference type="Proteomes" id="UP001201812">
    <property type="component" value="Unassembled WGS sequence"/>
</dbReference>
<dbReference type="GO" id="GO:0016581">
    <property type="term" value="C:NuRD complex"/>
    <property type="evidence" value="ECO:0007669"/>
    <property type="project" value="TreeGrafter"/>
</dbReference>
<dbReference type="PROSITE" id="PS51293">
    <property type="entry name" value="SANT"/>
    <property type="match status" value="1"/>
</dbReference>
<evidence type="ECO:0000256" key="3">
    <source>
        <dbReference type="ARBA" id="ARBA00022553"/>
    </source>
</evidence>
<name>A0AAD4ND02_9BILA</name>
<dbReference type="SMART" id="SM01189">
    <property type="entry name" value="ELM2"/>
    <property type="match status" value="1"/>
</dbReference>
<dbReference type="InterPro" id="IPR035170">
    <property type="entry name" value="MTA1_R1"/>
</dbReference>
<dbReference type="GO" id="GO:0008270">
    <property type="term" value="F:zinc ion binding"/>
    <property type="evidence" value="ECO:0007669"/>
    <property type="project" value="UniProtKB-KW"/>
</dbReference>
<comment type="caution">
    <text evidence="14">The sequence shown here is derived from an EMBL/GenBank/DDBJ whole genome shotgun (WGS) entry which is preliminary data.</text>
</comment>
<evidence type="ECO:0000256" key="9">
    <source>
        <dbReference type="ARBA" id="ARBA00093454"/>
    </source>
</evidence>
<evidence type="ECO:0000256" key="10">
    <source>
        <dbReference type="SAM" id="MobiDB-lite"/>
    </source>
</evidence>
<dbReference type="Pfam" id="PF00249">
    <property type="entry name" value="Myb_DNA-binding"/>
    <property type="match status" value="1"/>
</dbReference>
<dbReference type="SUPFAM" id="SSF46689">
    <property type="entry name" value="Homeodomain-like"/>
    <property type="match status" value="1"/>
</dbReference>
<dbReference type="InterPro" id="IPR040138">
    <property type="entry name" value="MIER/MTA"/>
</dbReference>
<evidence type="ECO:0000259" key="12">
    <source>
        <dbReference type="PROSITE" id="PS51156"/>
    </source>
</evidence>
<evidence type="ECO:0000256" key="4">
    <source>
        <dbReference type="ARBA" id="ARBA00022723"/>
    </source>
</evidence>
<keyword evidence="5" id="KW-0863">Zinc-finger</keyword>
<evidence type="ECO:0000313" key="14">
    <source>
        <dbReference type="EMBL" id="KAI1720510.1"/>
    </source>
</evidence>
<dbReference type="GO" id="GO:0003682">
    <property type="term" value="F:chromatin binding"/>
    <property type="evidence" value="ECO:0007669"/>
    <property type="project" value="InterPro"/>
</dbReference>
<comment type="similarity">
    <text evidence="9">Belongs to the metastasis-associated protein family.</text>
</comment>
<keyword evidence="8" id="KW-0539">Nucleus</keyword>
<dbReference type="SMART" id="SM00717">
    <property type="entry name" value="SANT"/>
    <property type="match status" value="1"/>
</dbReference>
<dbReference type="InterPro" id="IPR000949">
    <property type="entry name" value="ELM2_dom"/>
</dbReference>
<keyword evidence="15" id="KW-1185">Reference proteome</keyword>
<evidence type="ECO:0000256" key="8">
    <source>
        <dbReference type="ARBA" id="ARBA00023242"/>
    </source>
</evidence>
<dbReference type="InterPro" id="IPR000679">
    <property type="entry name" value="Znf_GATA"/>
</dbReference>
<dbReference type="PROSITE" id="PS51038">
    <property type="entry name" value="BAH"/>
    <property type="match status" value="1"/>
</dbReference>
<dbReference type="GO" id="GO:0003714">
    <property type="term" value="F:transcription corepressor activity"/>
    <property type="evidence" value="ECO:0007669"/>
    <property type="project" value="TreeGrafter"/>
</dbReference>
<dbReference type="SMART" id="SM00439">
    <property type="entry name" value="BAH"/>
    <property type="match status" value="1"/>
</dbReference>
<protein>
    <submittedName>
        <fullName evidence="14">BAH domain-containing protein</fullName>
    </submittedName>
</protein>
<dbReference type="EMBL" id="JAKKPZ010000005">
    <property type="protein sequence ID" value="KAI1720510.1"/>
    <property type="molecule type" value="Genomic_DNA"/>
</dbReference>
<dbReference type="CDD" id="cd04709">
    <property type="entry name" value="BAH_MTA"/>
    <property type="match status" value="1"/>
</dbReference>